<feature type="compositionally biased region" description="Gly residues" evidence="1">
    <location>
        <begin position="314"/>
        <end position="344"/>
    </location>
</feature>
<feature type="region of interest" description="Disordered" evidence="1">
    <location>
        <begin position="271"/>
        <end position="394"/>
    </location>
</feature>
<evidence type="ECO:0000313" key="3">
    <source>
        <dbReference type="Proteomes" id="UP000286931"/>
    </source>
</evidence>
<evidence type="ECO:0000256" key="1">
    <source>
        <dbReference type="SAM" id="MobiDB-lite"/>
    </source>
</evidence>
<comment type="caution">
    <text evidence="2">The sequence shown here is derived from an EMBL/GenBank/DDBJ whole genome shotgun (WGS) entry which is preliminary data.</text>
</comment>
<dbReference type="AlphaFoldDB" id="A0A401YIR9"/>
<proteinExistence type="predicted"/>
<evidence type="ECO:0000313" key="2">
    <source>
        <dbReference type="EMBL" id="GCD94500.1"/>
    </source>
</evidence>
<name>A0A401YIR9_9ACTN</name>
<accession>A0A401YIR9</accession>
<gene>
    <name evidence="2" type="ORF">EHYA_02169</name>
</gene>
<feature type="compositionally biased region" description="Low complexity" evidence="1">
    <location>
        <begin position="304"/>
        <end position="313"/>
    </location>
</feature>
<reference evidence="2 3" key="1">
    <citation type="submission" date="2018-12" db="EMBL/GenBank/DDBJ databases">
        <title>Draft genome sequence of Embleya hyalina NBRC 13850T.</title>
        <authorList>
            <person name="Komaki H."/>
            <person name="Hosoyama A."/>
            <person name="Kimura A."/>
            <person name="Ichikawa N."/>
            <person name="Tamura T."/>
        </authorList>
    </citation>
    <scope>NUCLEOTIDE SEQUENCE [LARGE SCALE GENOMIC DNA]</scope>
    <source>
        <strain evidence="2 3">NBRC 13850</strain>
    </source>
</reference>
<organism evidence="2 3">
    <name type="scientific">Embleya hyalina</name>
    <dbReference type="NCBI Taxonomy" id="516124"/>
    <lineage>
        <taxon>Bacteria</taxon>
        <taxon>Bacillati</taxon>
        <taxon>Actinomycetota</taxon>
        <taxon>Actinomycetes</taxon>
        <taxon>Kitasatosporales</taxon>
        <taxon>Streptomycetaceae</taxon>
        <taxon>Embleya</taxon>
    </lineage>
</organism>
<dbReference type="Proteomes" id="UP000286931">
    <property type="component" value="Unassembled WGS sequence"/>
</dbReference>
<protein>
    <submittedName>
        <fullName evidence="2">Uncharacterized protein</fullName>
    </submittedName>
</protein>
<dbReference type="EMBL" id="BIFH01000016">
    <property type="protein sequence ID" value="GCD94500.1"/>
    <property type="molecule type" value="Genomic_DNA"/>
</dbReference>
<keyword evidence="3" id="KW-1185">Reference proteome</keyword>
<sequence length="394" mass="39731">MKGFAGWFGEGSGDVAIRDQLRGIGGAVGSAAASGRAAVGSRIGAGRARVASGDWVRATLDALPAPNAPTFLAWEFSLGALVCRHPKVPAITARPLRLLDGLGAVRFGPETVGFDGEDIPWEKVVRLTTHDAFESMTTAALDTEVDRIRDVLPPLPGRKWAVTKVVEGLLTVVLASLEQADDRRIDRVPVACEITYRGLLGRERTLRASLFATALLARQTAVAESLVATARAHGVEVVEAVPAGGADEAAAAERTRALRARTDTIATKLRAQREQAEAVAAGGEEEPDEPRAAREIGDTSPDDAGAAAATGSATGAGAGTGSGSAAGAGTGAGSAAGAGTGTGPVAGAARPSDSASAVVTPAGADPRPGTPPPHGPSYPAHPSDATDPTDPFAC</sequence>